<comment type="subcellular location">
    <subcellularLocation>
        <location evidence="1 9">Cell outer membrane</location>
        <topology evidence="1 9">Multi-pass membrane protein</topology>
    </subcellularLocation>
</comment>
<dbReference type="CDD" id="cd01347">
    <property type="entry name" value="ligand_gated_channel"/>
    <property type="match status" value="1"/>
</dbReference>
<name>A0ABT0N5D8_9GAMM</name>
<evidence type="ECO:0000256" key="4">
    <source>
        <dbReference type="ARBA" id="ARBA00022452"/>
    </source>
</evidence>
<keyword evidence="4 9" id="KW-1134">Transmembrane beta strand</keyword>
<evidence type="ECO:0000256" key="8">
    <source>
        <dbReference type="ARBA" id="ARBA00023237"/>
    </source>
</evidence>
<dbReference type="EMBL" id="JAKIKT010000002">
    <property type="protein sequence ID" value="MCL2913656.1"/>
    <property type="molecule type" value="Genomic_DNA"/>
</dbReference>
<dbReference type="PANTHER" id="PTHR30069:SF41">
    <property type="entry name" value="HEME_HEMOPEXIN UTILIZATION PROTEIN C"/>
    <property type="match status" value="1"/>
</dbReference>
<organism evidence="14 15">
    <name type="scientific">Shewanella corallii</name>
    <dbReference type="NCBI Taxonomy" id="560080"/>
    <lineage>
        <taxon>Bacteria</taxon>
        <taxon>Pseudomonadati</taxon>
        <taxon>Pseudomonadota</taxon>
        <taxon>Gammaproteobacteria</taxon>
        <taxon>Alteromonadales</taxon>
        <taxon>Shewanellaceae</taxon>
        <taxon>Shewanella</taxon>
    </lineage>
</organism>
<keyword evidence="6 10" id="KW-0798">TonB box</keyword>
<dbReference type="RefSeq" id="WP_249248384.1">
    <property type="nucleotide sequence ID" value="NZ_JAKIKT010000002.1"/>
</dbReference>
<feature type="chain" id="PRO_5045641395" evidence="11">
    <location>
        <begin position="24"/>
        <end position="638"/>
    </location>
</feature>
<evidence type="ECO:0000313" key="14">
    <source>
        <dbReference type="EMBL" id="MCL2913656.1"/>
    </source>
</evidence>
<dbReference type="InterPro" id="IPR012910">
    <property type="entry name" value="Plug_dom"/>
</dbReference>
<comment type="caution">
    <text evidence="14">The sequence shown here is derived from an EMBL/GenBank/DDBJ whole genome shotgun (WGS) entry which is preliminary data.</text>
</comment>
<dbReference type="InterPro" id="IPR000531">
    <property type="entry name" value="Beta-barrel_TonB"/>
</dbReference>
<keyword evidence="11" id="KW-0732">Signal</keyword>
<evidence type="ECO:0000259" key="13">
    <source>
        <dbReference type="Pfam" id="PF07715"/>
    </source>
</evidence>
<dbReference type="Pfam" id="PF00593">
    <property type="entry name" value="TonB_dep_Rec_b-barrel"/>
    <property type="match status" value="1"/>
</dbReference>
<evidence type="ECO:0000256" key="11">
    <source>
        <dbReference type="SAM" id="SignalP"/>
    </source>
</evidence>
<dbReference type="InterPro" id="IPR036942">
    <property type="entry name" value="Beta-barrel_TonB_sf"/>
</dbReference>
<protein>
    <submittedName>
        <fullName evidence="14">TonB-dependent receptor</fullName>
    </submittedName>
</protein>
<feature type="signal peptide" evidence="11">
    <location>
        <begin position="1"/>
        <end position="23"/>
    </location>
</feature>
<dbReference type="PANTHER" id="PTHR30069">
    <property type="entry name" value="TONB-DEPENDENT OUTER MEMBRANE RECEPTOR"/>
    <property type="match status" value="1"/>
</dbReference>
<dbReference type="InterPro" id="IPR037066">
    <property type="entry name" value="Plug_dom_sf"/>
</dbReference>
<evidence type="ECO:0000256" key="5">
    <source>
        <dbReference type="ARBA" id="ARBA00022692"/>
    </source>
</evidence>
<keyword evidence="7 9" id="KW-0472">Membrane</keyword>
<accession>A0ABT0N5D8</accession>
<dbReference type="InterPro" id="IPR039426">
    <property type="entry name" value="TonB-dep_rcpt-like"/>
</dbReference>
<dbReference type="SUPFAM" id="SSF56935">
    <property type="entry name" value="Porins"/>
    <property type="match status" value="1"/>
</dbReference>
<gene>
    <name evidence="14" type="ORF">L2725_07610</name>
</gene>
<dbReference type="Proteomes" id="UP001202831">
    <property type="component" value="Unassembled WGS sequence"/>
</dbReference>
<dbReference type="Gene3D" id="2.170.130.10">
    <property type="entry name" value="TonB-dependent receptor, plug domain"/>
    <property type="match status" value="1"/>
</dbReference>
<keyword evidence="3 9" id="KW-0813">Transport</keyword>
<dbReference type="Pfam" id="PF07715">
    <property type="entry name" value="Plug"/>
    <property type="match status" value="1"/>
</dbReference>
<keyword evidence="14" id="KW-0675">Receptor</keyword>
<evidence type="ECO:0000256" key="1">
    <source>
        <dbReference type="ARBA" id="ARBA00004571"/>
    </source>
</evidence>
<evidence type="ECO:0000256" key="7">
    <source>
        <dbReference type="ARBA" id="ARBA00023136"/>
    </source>
</evidence>
<keyword evidence="15" id="KW-1185">Reference proteome</keyword>
<dbReference type="Gene3D" id="2.40.170.20">
    <property type="entry name" value="TonB-dependent receptor, beta-barrel domain"/>
    <property type="match status" value="1"/>
</dbReference>
<evidence type="ECO:0000313" key="15">
    <source>
        <dbReference type="Proteomes" id="UP001202831"/>
    </source>
</evidence>
<evidence type="ECO:0000256" key="6">
    <source>
        <dbReference type="ARBA" id="ARBA00023077"/>
    </source>
</evidence>
<feature type="domain" description="TonB-dependent receptor plug" evidence="13">
    <location>
        <begin position="39"/>
        <end position="138"/>
    </location>
</feature>
<dbReference type="PROSITE" id="PS52016">
    <property type="entry name" value="TONB_DEPENDENT_REC_3"/>
    <property type="match status" value="1"/>
</dbReference>
<evidence type="ECO:0000256" key="10">
    <source>
        <dbReference type="RuleBase" id="RU003357"/>
    </source>
</evidence>
<evidence type="ECO:0000256" key="2">
    <source>
        <dbReference type="ARBA" id="ARBA00009810"/>
    </source>
</evidence>
<comment type="similarity">
    <text evidence="2 9 10">Belongs to the TonB-dependent receptor family.</text>
</comment>
<reference evidence="14 15" key="1">
    <citation type="submission" date="2022-01" db="EMBL/GenBank/DDBJ databases">
        <title>Whole genome-based taxonomy of the Shewanellaceae.</title>
        <authorList>
            <person name="Martin-Rodriguez A.J."/>
        </authorList>
    </citation>
    <scope>NUCLEOTIDE SEQUENCE [LARGE SCALE GENOMIC DNA]</scope>
    <source>
        <strain evidence="14 15">DSM 21332</strain>
    </source>
</reference>
<keyword evidence="5 9" id="KW-0812">Transmembrane</keyword>
<proteinExistence type="inferred from homology"/>
<feature type="domain" description="TonB-dependent receptor-like beta-barrel" evidence="12">
    <location>
        <begin position="247"/>
        <end position="602"/>
    </location>
</feature>
<keyword evidence="8 9" id="KW-0998">Cell outer membrane</keyword>
<evidence type="ECO:0000256" key="3">
    <source>
        <dbReference type="ARBA" id="ARBA00022448"/>
    </source>
</evidence>
<evidence type="ECO:0000256" key="9">
    <source>
        <dbReference type="PROSITE-ProRule" id="PRU01360"/>
    </source>
</evidence>
<sequence length="638" mass="70084">MWCSKRSALSLGVTLALSGPVMAEQTPEVIEVMGTPLSASEVVVNSDTIERDIANSMSDIFSSNAEINVGGGSPVSQKVYVRGLEDTLLNVTIDGVPQPAYLYHHQGRIAVEADLLQSVVVIPGAGRATNGPGALGGAIRFTTKEPAAMVSDGERFAGALKASYFSNTDGLETSISGAALLTDDIGVLASYQYNDHDDFEDGNGIPQPHTGSEEHVGFAKLVADISDSQTIKVGFDSRVDEAFRYHRPQWQESFKNQAINQEVKRRTSHIGYSLDTESPLLALNAVLYQNHVSLEHIEGPWGDYLGEVDSTGLDVRNASEIGDVILTYGVDWREDEGSLSSPTYGSDTDEGRVMGLYTQADWQLTSDWQISAGGRYDDYELTESKGTELSHSGFSPNISTSYQLLTNLQVYAGYAEALRGAMVREIFRLDGPSSHPDREAEKAKNLELGVDYSWQNLRLSAQIYRTKIDNAVEISTDSSGDRYLMNVGELDSKGYHLRAVYDWQQLSASIGYSHVRPELNDQPLNDDSKSLGTATGDNWVANLSWAFSDYLQAGYTGRFTERLTDVAEGYPEKPGYALHDIYLQWQPLANESLQLNLAVNNLFDKVYRDHASYGENNIVAKGTLDPGRDIRASLIWRF</sequence>
<evidence type="ECO:0000259" key="12">
    <source>
        <dbReference type="Pfam" id="PF00593"/>
    </source>
</evidence>